<dbReference type="PANTHER" id="PTHR11207">
    <property type="entry name" value="RIBONUCLEASE III"/>
    <property type="match status" value="1"/>
</dbReference>
<dbReference type="FunFam" id="1.10.1520.10:FF:000020">
    <property type="entry name" value="Protein NUCLEAR FUSION DEFECTIVE 2"/>
    <property type="match status" value="1"/>
</dbReference>
<evidence type="ECO:0000256" key="2">
    <source>
        <dbReference type="SAM" id="SignalP"/>
    </source>
</evidence>
<feature type="domain" description="RNase III" evidence="3">
    <location>
        <begin position="43"/>
        <end position="162"/>
    </location>
</feature>
<comment type="caution">
    <text evidence="4">The sequence shown here is derived from an EMBL/GenBank/DDBJ whole genome shotgun (WGS) entry which is preliminary data.</text>
</comment>
<reference evidence="4 5" key="1">
    <citation type="journal article" date="2021" name="Commun. Biol.">
        <title>The genome of Shorea leprosula (Dipterocarpaceae) highlights the ecological relevance of drought in aseasonal tropical rainforests.</title>
        <authorList>
            <person name="Ng K.K.S."/>
            <person name="Kobayashi M.J."/>
            <person name="Fawcett J.A."/>
            <person name="Hatakeyama M."/>
            <person name="Paape T."/>
            <person name="Ng C.H."/>
            <person name="Ang C.C."/>
            <person name="Tnah L.H."/>
            <person name="Lee C.T."/>
            <person name="Nishiyama T."/>
            <person name="Sese J."/>
            <person name="O'Brien M.J."/>
            <person name="Copetti D."/>
            <person name="Mohd Noor M.I."/>
            <person name="Ong R.C."/>
            <person name="Putra M."/>
            <person name="Sireger I.Z."/>
            <person name="Indrioko S."/>
            <person name="Kosugi Y."/>
            <person name="Izuno A."/>
            <person name="Isagi Y."/>
            <person name="Lee S.L."/>
            <person name="Shimizu K.K."/>
        </authorList>
    </citation>
    <scope>NUCLEOTIDE SEQUENCE [LARGE SCALE GENOMIC DNA]</scope>
    <source>
        <strain evidence="4">214</strain>
    </source>
</reference>
<keyword evidence="2" id="KW-0732">Signal</keyword>
<dbReference type="AlphaFoldDB" id="A0AAV5K5C4"/>
<evidence type="ECO:0000256" key="1">
    <source>
        <dbReference type="ARBA" id="ARBA00022884"/>
    </source>
</evidence>
<dbReference type="PANTHER" id="PTHR11207:SF0">
    <property type="entry name" value="RIBONUCLEASE 3"/>
    <property type="match status" value="1"/>
</dbReference>
<dbReference type="PROSITE" id="PS50142">
    <property type="entry name" value="RNASE_3_2"/>
    <property type="match status" value="1"/>
</dbReference>
<evidence type="ECO:0000313" key="5">
    <source>
        <dbReference type="Proteomes" id="UP001054252"/>
    </source>
</evidence>
<name>A0AAV5K5C4_9ROSI</name>
<keyword evidence="1" id="KW-0694">RNA-binding</keyword>
<dbReference type="EMBL" id="BPVZ01000051">
    <property type="protein sequence ID" value="GKV18899.1"/>
    <property type="molecule type" value="Genomic_DNA"/>
</dbReference>
<evidence type="ECO:0000313" key="4">
    <source>
        <dbReference type="EMBL" id="GKV18899.1"/>
    </source>
</evidence>
<dbReference type="GO" id="GO:0004525">
    <property type="term" value="F:ribonuclease III activity"/>
    <property type="evidence" value="ECO:0007669"/>
    <property type="project" value="InterPro"/>
</dbReference>
<feature type="signal peptide" evidence="2">
    <location>
        <begin position="1"/>
        <end position="24"/>
    </location>
</feature>
<dbReference type="InterPro" id="IPR036389">
    <property type="entry name" value="RNase_III_sf"/>
</dbReference>
<proteinExistence type="predicted"/>
<dbReference type="GO" id="GO:0005634">
    <property type="term" value="C:nucleus"/>
    <property type="evidence" value="ECO:0007669"/>
    <property type="project" value="TreeGrafter"/>
</dbReference>
<sequence>MNFRCFKVFIAILLTFFSVSWVNAATKNEDRSFVLSSPFPSALETLQKQIGYTFKNIALLKRAMTHASFSEENNKALSILGGHVIESSVSLYSLEKDIDISAKDLNQVVLEISKVEASCTIDGMQLGLEKVVRVSPKTNSSAPIVVCSAFRAIFGAIALDTGKSDDAGNVFLKVHGRKVGRGFAM</sequence>
<keyword evidence="5" id="KW-1185">Reference proteome</keyword>
<gene>
    <name evidence="4" type="ORF">SLEP1_g29220</name>
</gene>
<dbReference type="GO" id="GO:0010468">
    <property type="term" value="P:regulation of gene expression"/>
    <property type="evidence" value="ECO:0007669"/>
    <property type="project" value="TreeGrafter"/>
</dbReference>
<dbReference type="SUPFAM" id="SSF69065">
    <property type="entry name" value="RNase III domain-like"/>
    <property type="match status" value="1"/>
</dbReference>
<organism evidence="4 5">
    <name type="scientific">Rubroshorea leprosula</name>
    <dbReference type="NCBI Taxonomy" id="152421"/>
    <lineage>
        <taxon>Eukaryota</taxon>
        <taxon>Viridiplantae</taxon>
        <taxon>Streptophyta</taxon>
        <taxon>Embryophyta</taxon>
        <taxon>Tracheophyta</taxon>
        <taxon>Spermatophyta</taxon>
        <taxon>Magnoliopsida</taxon>
        <taxon>eudicotyledons</taxon>
        <taxon>Gunneridae</taxon>
        <taxon>Pentapetalae</taxon>
        <taxon>rosids</taxon>
        <taxon>malvids</taxon>
        <taxon>Malvales</taxon>
        <taxon>Dipterocarpaceae</taxon>
        <taxon>Rubroshorea</taxon>
    </lineage>
</organism>
<accession>A0AAV5K5C4</accession>
<dbReference type="SMART" id="SM00535">
    <property type="entry name" value="RIBOc"/>
    <property type="match status" value="1"/>
</dbReference>
<dbReference type="Gene3D" id="1.10.1520.10">
    <property type="entry name" value="Ribonuclease III domain"/>
    <property type="match status" value="1"/>
</dbReference>
<dbReference type="GO" id="GO:0003725">
    <property type="term" value="F:double-stranded RNA binding"/>
    <property type="evidence" value="ECO:0007669"/>
    <property type="project" value="TreeGrafter"/>
</dbReference>
<protein>
    <recommendedName>
        <fullName evidence="3">RNase III domain-containing protein</fullName>
    </recommendedName>
</protein>
<dbReference type="Proteomes" id="UP001054252">
    <property type="component" value="Unassembled WGS sequence"/>
</dbReference>
<dbReference type="InterPro" id="IPR000999">
    <property type="entry name" value="RNase_III_dom"/>
</dbReference>
<dbReference type="Pfam" id="PF14622">
    <property type="entry name" value="Ribonucleas_3_3"/>
    <property type="match status" value="1"/>
</dbReference>
<dbReference type="GO" id="GO:0006396">
    <property type="term" value="P:RNA processing"/>
    <property type="evidence" value="ECO:0007669"/>
    <property type="project" value="InterPro"/>
</dbReference>
<feature type="chain" id="PRO_5043596259" description="RNase III domain-containing protein" evidence="2">
    <location>
        <begin position="25"/>
        <end position="185"/>
    </location>
</feature>
<evidence type="ECO:0000259" key="3">
    <source>
        <dbReference type="PROSITE" id="PS50142"/>
    </source>
</evidence>